<keyword evidence="2" id="KW-0378">Hydrolase</keyword>
<organism evidence="2 3">
    <name type="scientific">Marinicrinis lubricantis</name>
    <dbReference type="NCBI Taxonomy" id="2086470"/>
    <lineage>
        <taxon>Bacteria</taxon>
        <taxon>Bacillati</taxon>
        <taxon>Bacillota</taxon>
        <taxon>Bacilli</taxon>
        <taxon>Bacillales</taxon>
        <taxon>Paenibacillaceae</taxon>
    </lineage>
</organism>
<dbReference type="EMBL" id="JBHSQV010000149">
    <property type="protein sequence ID" value="MFC5987054.1"/>
    <property type="molecule type" value="Genomic_DNA"/>
</dbReference>
<dbReference type="SUPFAM" id="SSF53474">
    <property type="entry name" value="alpha/beta-Hydrolases"/>
    <property type="match status" value="1"/>
</dbReference>
<dbReference type="InterPro" id="IPR012354">
    <property type="entry name" value="Esterase_lipase"/>
</dbReference>
<evidence type="ECO:0000259" key="1">
    <source>
        <dbReference type="Pfam" id="PF12146"/>
    </source>
</evidence>
<gene>
    <name evidence="2" type="ORF">ACFPXP_11625</name>
</gene>
<evidence type="ECO:0000313" key="2">
    <source>
        <dbReference type="EMBL" id="MFC5987054.1"/>
    </source>
</evidence>
<name>A0ABW1IPY3_9BACL</name>
<dbReference type="PANTHER" id="PTHR11614">
    <property type="entry name" value="PHOSPHOLIPASE-RELATED"/>
    <property type="match status" value="1"/>
</dbReference>
<feature type="domain" description="Serine aminopeptidase S33" evidence="1">
    <location>
        <begin position="22"/>
        <end position="234"/>
    </location>
</feature>
<evidence type="ECO:0000313" key="3">
    <source>
        <dbReference type="Proteomes" id="UP001596250"/>
    </source>
</evidence>
<dbReference type="InterPro" id="IPR051044">
    <property type="entry name" value="MAG_DAG_Lipase"/>
</dbReference>
<sequence length="272" mass="30960">MRIYKSTEPFVWEGRGDLSSTALLLVHGFTGSPSEFRRAAYYWNDTGYTVSAVRLPGHGTKPEDMILTGWTDWWGHVLQAYDQLKAQGFEQIVAVGHSMGGLLSLLLSLERHLDGVVSLGTPIYVNTRNAVFARYVHRFIKYVAKKPSTYSSLIREESCAYDRTPVKCVVSLQHLVRKVKKSLHQVKVPLLIVQGLKDQTVQPRSADYIYHRSNSEIKEVAYFPNTSHAILLDEERVKVYKQIDRFVQTIRSGNPKRLEHRIQATGLTEVIT</sequence>
<dbReference type="GO" id="GO:0016787">
    <property type="term" value="F:hydrolase activity"/>
    <property type="evidence" value="ECO:0007669"/>
    <property type="project" value="UniProtKB-KW"/>
</dbReference>
<keyword evidence="3" id="KW-1185">Reference proteome</keyword>
<dbReference type="Gene3D" id="3.40.50.1820">
    <property type="entry name" value="alpha/beta hydrolase"/>
    <property type="match status" value="1"/>
</dbReference>
<protein>
    <submittedName>
        <fullName evidence="2">Alpha/beta hydrolase</fullName>
    </submittedName>
</protein>
<dbReference type="InterPro" id="IPR029058">
    <property type="entry name" value="AB_hydrolase_fold"/>
</dbReference>
<dbReference type="InterPro" id="IPR022742">
    <property type="entry name" value="Hydrolase_4"/>
</dbReference>
<dbReference type="PIRSF" id="PIRSF017388">
    <property type="entry name" value="Esterase_lipase"/>
    <property type="match status" value="1"/>
</dbReference>
<comment type="caution">
    <text evidence="2">The sequence shown here is derived from an EMBL/GenBank/DDBJ whole genome shotgun (WGS) entry which is preliminary data.</text>
</comment>
<reference evidence="3" key="1">
    <citation type="journal article" date="2019" name="Int. J. Syst. Evol. Microbiol.">
        <title>The Global Catalogue of Microorganisms (GCM) 10K type strain sequencing project: providing services to taxonomists for standard genome sequencing and annotation.</title>
        <authorList>
            <consortium name="The Broad Institute Genomics Platform"/>
            <consortium name="The Broad Institute Genome Sequencing Center for Infectious Disease"/>
            <person name="Wu L."/>
            <person name="Ma J."/>
        </authorList>
    </citation>
    <scope>NUCLEOTIDE SEQUENCE [LARGE SCALE GENOMIC DNA]</scope>
    <source>
        <strain evidence="3">CCM 8749</strain>
    </source>
</reference>
<dbReference type="Pfam" id="PF12146">
    <property type="entry name" value="Hydrolase_4"/>
    <property type="match status" value="1"/>
</dbReference>
<dbReference type="RefSeq" id="WP_379894380.1">
    <property type="nucleotide sequence ID" value="NZ_CBCSCT010000056.1"/>
</dbReference>
<accession>A0ABW1IPY3</accession>
<proteinExistence type="predicted"/>
<dbReference type="Proteomes" id="UP001596250">
    <property type="component" value="Unassembled WGS sequence"/>
</dbReference>